<dbReference type="PANTHER" id="PTHR33930">
    <property type="entry name" value="ALKYL HYDROPEROXIDE REDUCTASE AHPD"/>
    <property type="match status" value="1"/>
</dbReference>
<accession>A0ABY8QR42</accession>
<gene>
    <name evidence="2" type="ORF">LWF01_15020</name>
</gene>
<evidence type="ECO:0000313" key="3">
    <source>
        <dbReference type="Proteomes" id="UP001209083"/>
    </source>
</evidence>
<reference evidence="2 3" key="1">
    <citation type="submission" date="2023-05" db="EMBL/GenBank/DDBJ databases">
        <title>Lithophilousrod everest ZFBP1038 complete genpme.</title>
        <authorList>
            <person name="Tian M."/>
        </authorList>
    </citation>
    <scope>NUCLEOTIDE SEQUENCE [LARGE SCALE GENOMIC DNA]</scope>
    <source>
        <strain evidence="2 3">ZFBP1038</strain>
    </source>
</reference>
<feature type="domain" description="Carboxymuconolactone decarboxylase-like" evidence="1">
    <location>
        <begin position="19"/>
        <end position="87"/>
    </location>
</feature>
<dbReference type="InterPro" id="IPR003779">
    <property type="entry name" value="CMD-like"/>
</dbReference>
<dbReference type="SUPFAM" id="SSF69118">
    <property type="entry name" value="AhpD-like"/>
    <property type="match status" value="1"/>
</dbReference>
<dbReference type="RefSeq" id="WP_349638176.1">
    <property type="nucleotide sequence ID" value="NZ_CP090958.1"/>
</dbReference>
<dbReference type="Proteomes" id="UP001209083">
    <property type="component" value="Chromosome"/>
</dbReference>
<organism evidence="2 3">
    <name type="scientific">Saxibacter everestensis</name>
    <dbReference type="NCBI Taxonomy" id="2909229"/>
    <lineage>
        <taxon>Bacteria</taxon>
        <taxon>Bacillati</taxon>
        <taxon>Actinomycetota</taxon>
        <taxon>Actinomycetes</taxon>
        <taxon>Micrococcales</taxon>
        <taxon>Brevibacteriaceae</taxon>
        <taxon>Saxibacter</taxon>
    </lineage>
</organism>
<protein>
    <submittedName>
        <fullName evidence="2">Carboxymuconolactone decarboxylase family protein</fullName>
    </submittedName>
</protein>
<dbReference type="Pfam" id="PF02627">
    <property type="entry name" value="CMD"/>
    <property type="match status" value="1"/>
</dbReference>
<evidence type="ECO:0000259" key="1">
    <source>
        <dbReference type="Pfam" id="PF02627"/>
    </source>
</evidence>
<proteinExistence type="predicted"/>
<dbReference type="InterPro" id="IPR004675">
    <property type="entry name" value="AhpD_core"/>
</dbReference>
<dbReference type="Gene3D" id="1.20.1290.10">
    <property type="entry name" value="AhpD-like"/>
    <property type="match status" value="1"/>
</dbReference>
<dbReference type="EMBL" id="CP090958">
    <property type="protein sequence ID" value="WGW11388.1"/>
    <property type="molecule type" value="Genomic_DNA"/>
</dbReference>
<sequence length="189" mass="20269">MSEYREMDRAIGEAASTNPTIFRQYRTFADDVWASPHIDPASTEVIAVGVSHIARSAYCVDHHAAMARQLGVGVEVLVEAGVLAAAVLARQVTGRMPAQLRTGGRQPDSFLLLPLNTHVRQLHPQTKALLVVSMAFALRDDALIGQALDVAQQLGIEEPGLIKARDIAAAVAAESAIQQLHGAARTYDL</sequence>
<evidence type="ECO:0000313" key="2">
    <source>
        <dbReference type="EMBL" id="WGW11388.1"/>
    </source>
</evidence>
<dbReference type="InterPro" id="IPR029032">
    <property type="entry name" value="AhpD-like"/>
</dbReference>
<keyword evidence="3" id="KW-1185">Reference proteome</keyword>
<name>A0ABY8QR42_9MICO</name>
<dbReference type="PANTHER" id="PTHR33930:SF8">
    <property type="entry name" value="4-CARBOXYMUCONOLACTONE DECARBOXYLASE"/>
    <property type="match status" value="1"/>
</dbReference>
<dbReference type="NCBIfam" id="TIGR00778">
    <property type="entry name" value="ahpD_dom"/>
    <property type="match status" value="1"/>
</dbReference>